<proteinExistence type="predicted"/>
<dbReference type="Proteomes" id="UP000324767">
    <property type="component" value="Unassembled WGS sequence"/>
</dbReference>
<reference evidence="3" key="2">
    <citation type="submission" date="2017-03" db="EMBL/GenBank/DDBJ databases">
        <authorList>
            <person name="Afonso C.L."/>
            <person name="Miller P.J."/>
            <person name="Scott M.A."/>
            <person name="Spackman E."/>
            <person name="Goraichik I."/>
            <person name="Dimitrov K.M."/>
            <person name="Suarez D.L."/>
            <person name="Swayne D.E."/>
        </authorList>
    </citation>
    <scope>NUCLEOTIDE SEQUENCE [LARGE SCALE GENOMIC DNA]</scope>
</reference>
<evidence type="ECO:0000313" key="5">
    <source>
        <dbReference type="Proteomes" id="UP000324767"/>
    </source>
</evidence>
<evidence type="ECO:0000313" key="2">
    <source>
        <dbReference type="EMBL" id="KAA6409262.1"/>
    </source>
</evidence>
<dbReference type="OrthoDB" id="2157103at2759"/>
<dbReference type="EMBL" id="FWEW01003509">
    <property type="protein sequence ID" value="SLM39476.1"/>
    <property type="molecule type" value="Genomic_DNA"/>
</dbReference>
<organism evidence="3 4">
    <name type="scientific">Lasallia pustulata</name>
    <dbReference type="NCBI Taxonomy" id="136370"/>
    <lineage>
        <taxon>Eukaryota</taxon>
        <taxon>Fungi</taxon>
        <taxon>Dikarya</taxon>
        <taxon>Ascomycota</taxon>
        <taxon>Pezizomycotina</taxon>
        <taxon>Lecanoromycetes</taxon>
        <taxon>OSLEUM clade</taxon>
        <taxon>Umbilicariomycetidae</taxon>
        <taxon>Umbilicariales</taxon>
        <taxon>Umbilicariaceae</taxon>
        <taxon>Lasallia</taxon>
    </lineage>
</organism>
<name>A0A1W5D8N0_9LECA</name>
<feature type="compositionally biased region" description="Polar residues" evidence="1">
    <location>
        <begin position="32"/>
        <end position="50"/>
    </location>
</feature>
<gene>
    <name evidence="2" type="ORF">FRX48_06815</name>
</gene>
<dbReference type="EMBL" id="VXIT01000011">
    <property type="protein sequence ID" value="KAA6409262.1"/>
    <property type="molecule type" value="Genomic_DNA"/>
</dbReference>
<evidence type="ECO:0000313" key="3">
    <source>
        <dbReference type="EMBL" id="SLM39476.1"/>
    </source>
</evidence>
<evidence type="ECO:0000313" key="4">
    <source>
        <dbReference type="Proteomes" id="UP000192927"/>
    </source>
</evidence>
<sequence length="110" mass="12082">MLRNTFRVTRRASLASAGKICSRASTLRARHASSQTGGDQTANNEAKNQQSEGKSEEKPKKKKTMAELDEELRLKLEGMSGEGGAAGLEYEDGKAVSMKRGVKNNMFRYI</sequence>
<dbReference type="Proteomes" id="UP000192927">
    <property type="component" value="Unassembled WGS sequence"/>
</dbReference>
<keyword evidence="4" id="KW-1185">Reference proteome</keyword>
<evidence type="ECO:0000256" key="1">
    <source>
        <dbReference type="SAM" id="MobiDB-lite"/>
    </source>
</evidence>
<feature type="region of interest" description="Disordered" evidence="1">
    <location>
        <begin position="26"/>
        <end position="67"/>
    </location>
</feature>
<protein>
    <submittedName>
        <fullName evidence="3">Uncharacterized protein</fullName>
    </submittedName>
</protein>
<accession>A0A1W5D8N0</accession>
<dbReference type="AlphaFoldDB" id="A0A1W5D8N0"/>
<reference evidence="4" key="1">
    <citation type="submission" date="2017-03" db="EMBL/GenBank/DDBJ databases">
        <authorList>
            <person name="Sharma R."/>
            <person name="Thines M."/>
        </authorList>
    </citation>
    <scope>NUCLEOTIDE SEQUENCE [LARGE SCALE GENOMIC DNA]</scope>
</reference>
<reference evidence="2 5" key="3">
    <citation type="submission" date="2019-09" db="EMBL/GenBank/DDBJ databases">
        <title>The hologenome of the rock-dwelling lichen Lasallia pustulata.</title>
        <authorList>
            <person name="Greshake Tzovaras B."/>
            <person name="Segers F."/>
            <person name="Bicker A."/>
            <person name="Dal Grande F."/>
            <person name="Otte J."/>
            <person name="Hankeln T."/>
            <person name="Schmitt I."/>
            <person name="Ebersberger I."/>
        </authorList>
    </citation>
    <scope>NUCLEOTIDE SEQUENCE [LARGE SCALE GENOMIC DNA]</scope>
    <source>
        <strain evidence="2">A1-1</strain>
    </source>
</reference>